<accession>A0ACB7SI01</accession>
<comment type="caution">
    <text evidence="1">The sequence shown here is derived from an EMBL/GenBank/DDBJ whole genome shotgun (WGS) entry which is preliminary data.</text>
</comment>
<reference evidence="1" key="1">
    <citation type="submission" date="2020-05" db="EMBL/GenBank/DDBJ databases">
        <title>Large-scale comparative analyses of tick genomes elucidate their genetic diversity and vector capacities.</title>
        <authorList>
            <person name="Jia N."/>
            <person name="Wang J."/>
            <person name="Shi W."/>
            <person name="Du L."/>
            <person name="Sun Y."/>
            <person name="Zhan W."/>
            <person name="Jiang J."/>
            <person name="Wang Q."/>
            <person name="Zhang B."/>
            <person name="Ji P."/>
            <person name="Sakyi L.B."/>
            <person name="Cui X."/>
            <person name="Yuan T."/>
            <person name="Jiang B."/>
            <person name="Yang W."/>
            <person name="Lam T.T.-Y."/>
            <person name="Chang Q."/>
            <person name="Ding S."/>
            <person name="Wang X."/>
            <person name="Zhu J."/>
            <person name="Ruan X."/>
            <person name="Zhao L."/>
            <person name="Wei J."/>
            <person name="Que T."/>
            <person name="Du C."/>
            <person name="Cheng J."/>
            <person name="Dai P."/>
            <person name="Han X."/>
            <person name="Huang E."/>
            <person name="Gao Y."/>
            <person name="Liu J."/>
            <person name="Shao H."/>
            <person name="Ye R."/>
            <person name="Li L."/>
            <person name="Wei W."/>
            <person name="Wang X."/>
            <person name="Wang C."/>
            <person name="Yang T."/>
            <person name="Huo Q."/>
            <person name="Li W."/>
            <person name="Guo W."/>
            <person name="Chen H."/>
            <person name="Zhou L."/>
            <person name="Ni X."/>
            <person name="Tian J."/>
            <person name="Zhou Y."/>
            <person name="Sheng Y."/>
            <person name="Liu T."/>
            <person name="Pan Y."/>
            <person name="Xia L."/>
            <person name="Li J."/>
            <person name="Zhao F."/>
            <person name="Cao W."/>
        </authorList>
    </citation>
    <scope>NUCLEOTIDE SEQUENCE</scope>
    <source>
        <strain evidence="1">Hyas-2018</strain>
    </source>
</reference>
<organism evidence="1 2">
    <name type="scientific">Hyalomma asiaticum</name>
    <name type="common">Tick</name>
    <dbReference type="NCBI Taxonomy" id="266040"/>
    <lineage>
        <taxon>Eukaryota</taxon>
        <taxon>Metazoa</taxon>
        <taxon>Ecdysozoa</taxon>
        <taxon>Arthropoda</taxon>
        <taxon>Chelicerata</taxon>
        <taxon>Arachnida</taxon>
        <taxon>Acari</taxon>
        <taxon>Parasitiformes</taxon>
        <taxon>Ixodida</taxon>
        <taxon>Ixodoidea</taxon>
        <taxon>Ixodidae</taxon>
        <taxon>Hyalomminae</taxon>
        <taxon>Hyalomma</taxon>
    </lineage>
</organism>
<proteinExistence type="predicted"/>
<dbReference type="EMBL" id="CM023484">
    <property type="protein sequence ID" value="KAH6933409.1"/>
    <property type="molecule type" value="Genomic_DNA"/>
</dbReference>
<dbReference type="Proteomes" id="UP000821845">
    <property type="component" value="Chromosome 4"/>
</dbReference>
<name>A0ACB7SI01_HYAAI</name>
<keyword evidence="2" id="KW-1185">Reference proteome</keyword>
<protein>
    <submittedName>
        <fullName evidence="1">Uncharacterized protein</fullName>
    </submittedName>
</protein>
<evidence type="ECO:0000313" key="2">
    <source>
        <dbReference type="Proteomes" id="UP000821845"/>
    </source>
</evidence>
<sequence>MDGYVNQRKSQKRSAIISKTTYVPLKKEELQCLRCLTRSTCEEDKDHEAVWYRYFLANVTMYPAPFSRWQTSDGLHSYPGATTPSTAPALEESSPWASVLSAWGSTAGLAARFLGKSTGRDDDVATDIFFSELASRVGGLAGFLDLMYQQHPRLRAFLIGLLLGVVALLGAAVPLALVACFTGGRVPLPWRPATPRCCLACCVLLGLIALFALADLTAMMALQAVLVDAVQLLPAAFQGVTDGLRQYANRTVIDLLAELEDADVTVSEGVRNFLYQVLQNETVGRISALSCLTASSAADSTATKVRRCKNVPARMLLQGAAVPSAGDLIRDDLHLQLNRTLASIDRLEIAIAAFEQRTELWSRATIIDLVATPVVMILLCITVALLGVGIASGIRSCVIRRGERVRPSRRITVIMLANGALIMLFLTLATPVLMVTSSTGTLGECYVCAPYRQSTFSRPNALARMAWPTADRGALFSPLAPELVLTECASHGASIAALHISAASTASKATPTVDAGPKRSSAPDSSSWSAGRHPMGGNCRPLFDILTKALKSFCDEFLQSHISIALALAVAIALLVGALPLVLVVSQFFHAAREDVTAEGDGRKTRASTSKQRETSCEELFAEDGSIWFSSRRTGSSVDTQLKNRGHRSRRPRSCCLPIVGKPRRPRHDKRNREGVQLFCGGKSSSVDDSSSLISTEQATATEAGGLPRRDPSTPRLVSACSQGSLVSCKSQTRLDSGDYNAATLSRRCPSSDLINEYYPIFPFSDQHVRRFRSRFAWMGKPSRKTSLGTIPEEPEPSESELSMLTALSTFSDERNSTRNTTPSSDKGGEDDQFVSADAFQFSSSK</sequence>
<gene>
    <name evidence="1" type="ORF">HPB50_014786</name>
</gene>
<evidence type="ECO:0000313" key="1">
    <source>
        <dbReference type="EMBL" id="KAH6933409.1"/>
    </source>
</evidence>